<gene>
    <name evidence="5" type="ORF">ACFPOF_11835</name>
</gene>
<dbReference type="Pfam" id="PF12793">
    <property type="entry name" value="SgrR_N"/>
    <property type="match status" value="1"/>
</dbReference>
<organism evidence="5 6">
    <name type="scientific">Cohnella soli</name>
    <dbReference type="NCBI Taxonomy" id="425005"/>
    <lineage>
        <taxon>Bacteria</taxon>
        <taxon>Bacillati</taxon>
        <taxon>Bacillota</taxon>
        <taxon>Bacilli</taxon>
        <taxon>Bacillales</taxon>
        <taxon>Paenibacillaceae</taxon>
        <taxon>Cohnella</taxon>
    </lineage>
</organism>
<dbReference type="Gene3D" id="3.40.190.10">
    <property type="entry name" value="Periplasmic binding protein-like II"/>
    <property type="match status" value="1"/>
</dbReference>
<sequence length="596" mass="66423">MKLHRQYLRLHATYGGGAESSTTLEELGRLLDCTPRNATNIVREMSRCGWISWEASRGRGKRSILHFLAQPEEIAAQAMMAAMNRKDMTQAIGDLRDYRSASLHEHLQGWLLSYFGHHAEIRSDRRYDTFRLPIRQPLRTVDPLYMNLLAESFVASNVFDGLVRRTARREEIAPGIAHAWDVDAGRTRWTFHLRKEVLFHHGKVLTADDVVYTFERLIRSTRRTLYGHIYKGIASVRALDANTVRFTLEEPNELFLPFLCTSRAAIVPKDLNQLGSLRFGQAPLGTGPFKVTEMNESICVLEAFSAHFLGRAHLDRVEVVHVPWEAVASGAAKKSHGEGDAMEARATGTSTVASPGNANEGGGGAGSETLSPFHVIHSPSSAESGWSHIHSDTTVRKFVTCNTKKAGPLSDPAERKRLFASIGKKTKGASASTGDSVFLQLATITPYRAEAAALAAKLAGHGYDCRVVSVPPEEFKGDVRLASDLILFSSLRDQDEQLRLYDLYLTIAEHVDAHTRIDIETALRRIDKEADPAIRSFELSKVEQLLIKERQLYILSEKPLPTAYLPSVRGVTFNSQGWVNLRTIWFPPKDADLEDE</sequence>
<evidence type="ECO:0000259" key="4">
    <source>
        <dbReference type="Pfam" id="PF12793"/>
    </source>
</evidence>
<dbReference type="InterPro" id="IPR000914">
    <property type="entry name" value="SBP_5_dom"/>
</dbReference>
<reference evidence="6" key="1">
    <citation type="journal article" date="2019" name="Int. J. Syst. Evol. Microbiol.">
        <title>The Global Catalogue of Microorganisms (GCM) 10K type strain sequencing project: providing services to taxonomists for standard genome sequencing and annotation.</title>
        <authorList>
            <consortium name="The Broad Institute Genomics Platform"/>
            <consortium name="The Broad Institute Genome Sequencing Center for Infectious Disease"/>
            <person name="Wu L."/>
            <person name="Ma J."/>
        </authorList>
    </citation>
    <scope>NUCLEOTIDE SEQUENCE [LARGE SCALE GENOMIC DNA]</scope>
    <source>
        <strain evidence="6">CGMCC 1.18575</strain>
    </source>
</reference>
<dbReference type="RefSeq" id="WP_378132758.1">
    <property type="nucleotide sequence ID" value="NZ_JBHSMI010000023.1"/>
</dbReference>
<dbReference type="InterPro" id="IPR039424">
    <property type="entry name" value="SBP_5"/>
</dbReference>
<feature type="domain" description="Solute-binding protein family 5" evidence="3">
    <location>
        <begin position="171"/>
        <end position="360"/>
    </location>
</feature>
<dbReference type="EMBL" id="JBHSMI010000023">
    <property type="protein sequence ID" value="MFC5403422.1"/>
    <property type="molecule type" value="Genomic_DNA"/>
</dbReference>
<keyword evidence="6" id="KW-1185">Reference proteome</keyword>
<dbReference type="Pfam" id="PF00496">
    <property type="entry name" value="SBP_bac_5"/>
    <property type="match status" value="1"/>
</dbReference>
<evidence type="ECO:0000313" key="6">
    <source>
        <dbReference type="Proteomes" id="UP001596113"/>
    </source>
</evidence>
<accession>A0ABW0HU56</accession>
<dbReference type="PANTHER" id="PTHR30290:SF72">
    <property type="entry name" value="HTH-TYPE TRANSCRIPTIONAL REGULATOR SGRR"/>
    <property type="match status" value="1"/>
</dbReference>
<dbReference type="InterPro" id="IPR036390">
    <property type="entry name" value="WH_DNA-bd_sf"/>
</dbReference>
<evidence type="ECO:0000256" key="2">
    <source>
        <dbReference type="SAM" id="MobiDB-lite"/>
    </source>
</evidence>
<dbReference type="PANTHER" id="PTHR30290">
    <property type="entry name" value="PERIPLASMIC BINDING COMPONENT OF ABC TRANSPORTER"/>
    <property type="match status" value="1"/>
</dbReference>
<proteinExistence type="predicted"/>
<dbReference type="Proteomes" id="UP001596113">
    <property type="component" value="Unassembled WGS sequence"/>
</dbReference>
<keyword evidence="1" id="KW-0238">DNA-binding</keyword>
<feature type="domain" description="Transcriptional regulator SgrR N-terminal HTH" evidence="4">
    <location>
        <begin position="2"/>
        <end position="108"/>
    </location>
</feature>
<evidence type="ECO:0000313" key="5">
    <source>
        <dbReference type="EMBL" id="MFC5403422.1"/>
    </source>
</evidence>
<feature type="region of interest" description="Disordered" evidence="2">
    <location>
        <begin position="331"/>
        <end position="367"/>
    </location>
</feature>
<dbReference type="SUPFAM" id="SSF53850">
    <property type="entry name" value="Periplasmic binding protein-like II"/>
    <property type="match status" value="1"/>
</dbReference>
<evidence type="ECO:0000259" key="3">
    <source>
        <dbReference type="Pfam" id="PF00496"/>
    </source>
</evidence>
<dbReference type="SUPFAM" id="SSF46785">
    <property type="entry name" value="Winged helix' DNA-binding domain"/>
    <property type="match status" value="1"/>
</dbReference>
<name>A0ABW0HU56_9BACL</name>
<evidence type="ECO:0000256" key="1">
    <source>
        <dbReference type="ARBA" id="ARBA00023125"/>
    </source>
</evidence>
<protein>
    <submittedName>
        <fullName evidence="5">ABC transporter substrate-binding protein</fullName>
    </submittedName>
</protein>
<dbReference type="InterPro" id="IPR025370">
    <property type="entry name" value="SgrR_HTH_N"/>
</dbReference>
<comment type="caution">
    <text evidence="5">The sequence shown here is derived from an EMBL/GenBank/DDBJ whole genome shotgun (WGS) entry which is preliminary data.</text>
</comment>